<dbReference type="PANTHER" id="PTHR30504">
    <property type="entry name" value="GLUCANS BIOSYNTHESIS PROTEIN"/>
    <property type="match status" value="1"/>
</dbReference>
<dbReference type="AlphaFoldDB" id="A0A517P4N8"/>
<name>A0A517P4N8_9PLAN</name>
<reference evidence="5 6" key="1">
    <citation type="submission" date="2019-02" db="EMBL/GenBank/DDBJ databases">
        <title>Deep-cultivation of Planctomycetes and their phenomic and genomic characterization uncovers novel biology.</title>
        <authorList>
            <person name="Wiegand S."/>
            <person name="Jogler M."/>
            <person name="Boedeker C."/>
            <person name="Pinto D."/>
            <person name="Vollmers J."/>
            <person name="Rivas-Marin E."/>
            <person name="Kohn T."/>
            <person name="Peeters S.H."/>
            <person name="Heuer A."/>
            <person name="Rast P."/>
            <person name="Oberbeckmann S."/>
            <person name="Bunk B."/>
            <person name="Jeske O."/>
            <person name="Meyerdierks A."/>
            <person name="Storesund J.E."/>
            <person name="Kallscheuer N."/>
            <person name="Luecker S."/>
            <person name="Lage O.M."/>
            <person name="Pohl T."/>
            <person name="Merkel B.J."/>
            <person name="Hornburger P."/>
            <person name="Mueller R.-W."/>
            <person name="Bruemmer F."/>
            <person name="Labrenz M."/>
            <person name="Spormann A.M."/>
            <person name="Op den Camp H."/>
            <person name="Overmann J."/>
            <person name="Amann R."/>
            <person name="Jetten M.S.M."/>
            <person name="Mascher T."/>
            <person name="Medema M.H."/>
            <person name="Devos D.P."/>
            <person name="Kaster A.-K."/>
            <person name="Ovreas L."/>
            <person name="Rohde M."/>
            <person name="Galperin M.Y."/>
            <person name="Jogler C."/>
        </authorList>
    </citation>
    <scope>NUCLEOTIDE SEQUENCE [LARGE SCALE GENOMIC DNA]</scope>
    <source>
        <strain evidence="5 6">CA12</strain>
    </source>
</reference>
<dbReference type="KEGG" id="acaf:CA12_04110"/>
<dbReference type="InterPro" id="IPR014718">
    <property type="entry name" value="GH-type_carb-bd"/>
</dbReference>
<dbReference type="Pfam" id="PF04349">
    <property type="entry name" value="MdoG"/>
    <property type="match status" value="1"/>
</dbReference>
<sequence precursor="true">MSPIAPPRRPAPVLVAALAVAGLLSVPYAAFADEPAEDPTGPPALIPWFPGTAHGQSFSEGAITALAEHLASKPFVPDPPVPQELIDLDYDAYRKIAWKPEMSLWRYLDAPIQAELMHRGDILRNKVQINTVQDGKVVTLAFDRNLFEYRGDVVGLPVDAGVDYAGMKLIGPLPGAKYLQEFFAFAGASYFRGISAGQVYGASARALAIDIGTPRVEEFPIVRGLWLQRPEVDAKAARVWAILDSHAVAGAYRFDVTPGDPTKCEVRATLFFRHVPTKVAVAPASSMFLWGDGFENLKQDARPEVHDSDGLLVHAGVEETENPNGPTEWTFRALGQQSYPSVSGRGYGSIRGFGLLQRDRDPARYADPETRYEDRPSLWITPLPPDPFGTGPGAVNGADWDDVPNVWAGGTVELLEYPTDFEGFDNIAAWWVPAVQPTVGEPYPMAYTLNFVSGDPPEHELGKAAAWTRSADPNDPKATRLTVDFVGVPKRSNPAPRVTTQGGTDTDIAIIPMANGTRRVTLTIKPDADGPVTVDVALFPKSSEETGEGSFAGSDSDVPASASPGELSSGSLSETWRFLCPPLP</sequence>
<dbReference type="GO" id="GO:0030288">
    <property type="term" value="C:outer membrane-bounded periplasmic space"/>
    <property type="evidence" value="ECO:0007669"/>
    <property type="project" value="TreeGrafter"/>
</dbReference>
<dbReference type="EMBL" id="CP036265">
    <property type="protein sequence ID" value="QDT14339.1"/>
    <property type="molecule type" value="Genomic_DNA"/>
</dbReference>
<keyword evidence="6" id="KW-1185">Reference proteome</keyword>
<keyword evidence="3" id="KW-0732">Signal</keyword>
<feature type="region of interest" description="Disordered" evidence="2">
    <location>
        <begin position="543"/>
        <end position="573"/>
    </location>
</feature>
<gene>
    <name evidence="5" type="primary">mdoG</name>
    <name evidence="5" type="ORF">CA12_04110</name>
</gene>
<dbReference type="GO" id="GO:0051274">
    <property type="term" value="P:beta-glucan biosynthetic process"/>
    <property type="evidence" value="ECO:0007669"/>
    <property type="project" value="TreeGrafter"/>
</dbReference>
<dbReference type="InterPro" id="IPR011013">
    <property type="entry name" value="Gal_mutarotase_sf_dom"/>
</dbReference>
<feature type="signal peptide" evidence="3">
    <location>
        <begin position="1"/>
        <end position="32"/>
    </location>
</feature>
<protein>
    <submittedName>
        <fullName evidence="5">Glucans biosynthesis protein G</fullName>
    </submittedName>
</protein>
<dbReference type="InterPro" id="IPR014438">
    <property type="entry name" value="Glucan_biosyn_MdoG/MdoD"/>
</dbReference>
<dbReference type="GO" id="GO:0030246">
    <property type="term" value="F:carbohydrate binding"/>
    <property type="evidence" value="ECO:0007669"/>
    <property type="project" value="InterPro"/>
</dbReference>
<evidence type="ECO:0000256" key="1">
    <source>
        <dbReference type="ARBA" id="ARBA00004418"/>
    </source>
</evidence>
<dbReference type="GO" id="GO:0003824">
    <property type="term" value="F:catalytic activity"/>
    <property type="evidence" value="ECO:0007669"/>
    <property type="project" value="InterPro"/>
</dbReference>
<evidence type="ECO:0000313" key="5">
    <source>
        <dbReference type="EMBL" id="QDT14339.1"/>
    </source>
</evidence>
<dbReference type="Gene3D" id="2.70.98.10">
    <property type="match status" value="1"/>
</dbReference>
<feature type="domain" description="Glucan biosynthesis periplasmic MdoG C-terminal" evidence="4">
    <location>
        <begin position="58"/>
        <end position="538"/>
    </location>
</feature>
<organism evidence="5 6">
    <name type="scientific">Alienimonas californiensis</name>
    <dbReference type="NCBI Taxonomy" id="2527989"/>
    <lineage>
        <taxon>Bacteria</taxon>
        <taxon>Pseudomonadati</taxon>
        <taxon>Planctomycetota</taxon>
        <taxon>Planctomycetia</taxon>
        <taxon>Planctomycetales</taxon>
        <taxon>Planctomycetaceae</taxon>
        <taxon>Alienimonas</taxon>
    </lineage>
</organism>
<feature type="chain" id="PRO_5021866345" evidence="3">
    <location>
        <begin position="33"/>
        <end position="584"/>
    </location>
</feature>
<dbReference type="Proteomes" id="UP000318741">
    <property type="component" value="Chromosome"/>
</dbReference>
<evidence type="ECO:0000259" key="4">
    <source>
        <dbReference type="Pfam" id="PF04349"/>
    </source>
</evidence>
<accession>A0A517P4N8</accession>
<feature type="compositionally biased region" description="Low complexity" evidence="2">
    <location>
        <begin position="559"/>
        <end position="573"/>
    </location>
</feature>
<dbReference type="SUPFAM" id="SSF74650">
    <property type="entry name" value="Galactose mutarotase-like"/>
    <property type="match status" value="1"/>
</dbReference>
<dbReference type="InterPro" id="IPR007444">
    <property type="entry name" value="Glucan_biosyn_MdoG_C"/>
</dbReference>
<comment type="subcellular location">
    <subcellularLocation>
        <location evidence="1">Periplasm</location>
    </subcellularLocation>
</comment>
<evidence type="ECO:0000256" key="3">
    <source>
        <dbReference type="SAM" id="SignalP"/>
    </source>
</evidence>
<evidence type="ECO:0000313" key="6">
    <source>
        <dbReference type="Proteomes" id="UP000318741"/>
    </source>
</evidence>
<proteinExistence type="predicted"/>
<evidence type="ECO:0000256" key="2">
    <source>
        <dbReference type="SAM" id="MobiDB-lite"/>
    </source>
</evidence>
<dbReference type="PANTHER" id="PTHR30504:SF2">
    <property type="entry name" value="GLUCANS BIOSYNTHESIS PROTEIN G"/>
    <property type="match status" value="1"/>
</dbReference>
<dbReference type="RefSeq" id="WP_165700503.1">
    <property type="nucleotide sequence ID" value="NZ_CP036265.1"/>
</dbReference>